<evidence type="ECO:0000313" key="10">
    <source>
        <dbReference type="EMBL" id="RZC46881.1"/>
    </source>
</evidence>
<dbReference type="Proteomes" id="UP000316621">
    <property type="component" value="Chromosome 1"/>
</dbReference>
<evidence type="ECO:0000313" key="11">
    <source>
        <dbReference type="Proteomes" id="UP000316621"/>
    </source>
</evidence>
<keyword evidence="2" id="KW-0808">Transferase</keyword>
<dbReference type="InterPro" id="IPR000719">
    <property type="entry name" value="Prot_kinase_dom"/>
</dbReference>
<dbReference type="EMBL" id="CM010715">
    <property type="protein sequence ID" value="RZC46881.1"/>
    <property type="molecule type" value="Genomic_DNA"/>
</dbReference>
<dbReference type="SUPFAM" id="SSF56112">
    <property type="entry name" value="Protein kinase-like (PK-like)"/>
    <property type="match status" value="1"/>
</dbReference>
<feature type="compositionally biased region" description="Basic and acidic residues" evidence="8">
    <location>
        <begin position="58"/>
        <end position="71"/>
    </location>
</feature>
<dbReference type="Pfam" id="PF00069">
    <property type="entry name" value="Pkinase"/>
    <property type="match status" value="1"/>
</dbReference>
<dbReference type="Gramene" id="RZC46881">
    <property type="protein sequence ID" value="RZC46881"/>
    <property type="gene ID" value="C5167_039837"/>
</dbReference>
<gene>
    <name evidence="10" type="ORF">C5167_039837</name>
</gene>
<evidence type="ECO:0000256" key="7">
    <source>
        <dbReference type="RuleBase" id="RU000304"/>
    </source>
</evidence>
<evidence type="ECO:0000256" key="5">
    <source>
        <dbReference type="ARBA" id="ARBA00022840"/>
    </source>
</evidence>
<dbReference type="CDD" id="cd05117">
    <property type="entry name" value="STKc_CAMK"/>
    <property type="match status" value="1"/>
</dbReference>
<comment type="similarity">
    <text evidence="7">Belongs to the protein kinase superfamily.</text>
</comment>
<dbReference type="InterPro" id="IPR008271">
    <property type="entry name" value="Ser/Thr_kinase_AS"/>
</dbReference>
<evidence type="ECO:0000256" key="2">
    <source>
        <dbReference type="ARBA" id="ARBA00022679"/>
    </source>
</evidence>
<dbReference type="PROSITE" id="PS50011">
    <property type="entry name" value="PROTEIN_KINASE_DOM"/>
    <property type="match status" value="1"/>
</dbReference>
<evidence type="ECO:0000256" key="3">
    <source>
        <dbReference type="ARBA" id="ARBA00022741"/>
    </source>
</evidence>
<accession>A0A4Y7IGP7</accession>
<keyword evidence="5 6" id="KW-0067">ATP-binding</keyword>
<evidence type="ECO:0000256" key="1">
    <source>
        <dbReference type="ARBA" id="ARBA00022527"/>
    </source>
</evidence>
<dbReference type="GO" id="GO:0005524">
    <property type="term" value="F:ATP binding"/>
    <property type="evidence" value="ECO:0007669"/>
    <property type="project" value="UniProtKB-UniRule"/>
</dbReference>
<dbReference type="InterPro" id="IPR017441">
    <property type="entry name" value="Protein_kinase_ATP_BS"/>
</dbReference>
<evidence type="ECO:0000256" key="4">
    <source>
        <dbReference type="ARBA" id="ARBA00022777"/>
    </source>
</evidence>
<organism evidence="10 11">
    <name type="scientific">Papaver somniferum</name>
    <name type="common">Opium poppy</name>
    <dbReference type="NCBI Taxonomy" id="3469"/>
    <lineage>
        <taxon>Eukaryota</taxon>
        <taxon>Viridiplantae</taxon>
        <taxon>Streptophyta</taxon>
        <taxon>Embryophyta</taxon>
        <taxon>Tracheophyta</taxon>
        <taxon>Spermatophyta</taxon>
        <taxon>Magnoliopsida</taxon>
        <taxon>Ranunculales</taxon>
        <taxon>Papaveraceae</taxon>
        <taxon>Papaveroideae</taxon>
        <taxon>Papaver</taxon>
    </lineage>
</organism>
<feature type="domain" description="Protein kinase" evidence="9">
    <location>
        <begin position="118"/>
        <end position="366"/>
    </location>
</feature>
<evidence type="ECO:0000256" key="6">
    <source>
        <dbReference type="PROSITE-ProRule" id="PRU10141"/>
    </source>
</evidence>
<name>A0A4Y7IGP7_PAPSO</name>
<keyword evidence="1 7" id="KW-0723">Serine/threonine-protein kinase</keyword>
<dbReference type="InterPro" id="IPR011009">
    <property type="entry name" value="Kinase-like_dom_sf"/>
</dbReference>
<dbReference type="OMA" id="CIESATQ"/>
<dbReference type="InterPro" id="IPR050205">
    <property type="entry name" value="CDPK_Ser/Thr_kinases"/>
</dbReference>
<proteinExistence type="inferred from homology"/>
<keyword evidence="4" id="KW-0418">Kinase</keyword>
<keyword evidence="11" id="KW-1185">Reference proteome</keyword>
<feature type="binding site" evidence="6">
    <location>
        <position position="147"/>
    </location>
    <ligand>
        <name>ATP</name>
        <dbReference type="ChEBI" id="CHEBI:30616"/>
    </ligand>
</feature>
<dbReference type="OrthoDB" id="1738954at2759"/>
<dbReference type="Gene3D" id="1.10.510.10">
    <property type="entry name" value="Transferase(Phosphotransferase) domain 1"/>
    <property type="match status" value="1"/>
</dbReference>
<dbReference type="GO" id="GO:0004674">
    <property type="term" value="F:protein serine/threonine kinase activity"/>
    <property type="evidence" value="ECO:0007669"/>
    <property type="project" value="UniProtKB-KW"/>
</dbReference>
<feature type="region of interest" description="Disordered" evidence="8">
    <location>
        <begin position="58"/>
        <end position="96"/>
    </location>
</feature>
<dbReference type="SMART" id="SM00220">
    <property type="entry name" value="S_TKc"/>
    <property type="match status" value="1"/>
</dbReference>
<dbReference type="PANTHER" id="PTHR24349">
    <property type="entry name" value="SERINE/THREONINE-PROTEIN KINASE"/>
    <property type="match status" value="1"/>
</dbReference>
<protein>
    <recommendedName>
        <fullName evidence="9">Protein kinase domain-containing protein</fullName>
    </recommendedName>
</protein>
<keyword evidence="3 6" id="KW-0547">Nucleotide-binding</keyword>
<dbReference type="FunFam" id="1.10.510.10:FF:000641">
    <property type="entry name" value="Serine/threonine-protein kinase PEPKR2"/>
    <property type="match status" value="1"/>
</dbReference>
<feature type="region of interest" description="Disordered" evidence="8">
    <location>
        <begin position="1"/>
        <end position="33"/>
    </location>
</feature>
<evidence type="ECO:0000256" key="8">
    <source>
        <dbReference type="SAM" id="MobiDB-lite"/>
    </source>
</evidence>
<sequence>MEMLTKKRKGIEPRDESSFDIPEILSRTRKSPASLSIAGSHFSLEDCSRSKKKYKEGLETTRADVGGEGKKSRLPGVATAPASGSSISDSHGRGHKRKIGCIESGMKLRRKKKIEQEYVLGKEIGLGKYGCVRLCKSKIDGGDFACKTLKKGEETVHREVEIMQHLSGHPGVVALTAVYEDTESFHLLMELCSGGRLLDQMVRERQYSEQRVANVLKELMLVIKYCHEMGVVHRDIKPENILLTAAGKMKLADFGLAMRVSHGQTLSGVVGSPAYVAPEVLVGNYSEKVDIWSAGVLLHALLIGVLPFKGESLEKVFEAIKKVELDFETGVWESISRPARDLIGRMLTRDVEARLTADQVLRHPWILFYTERTLKTLSIKSKLRAGKPSNGVIEPQDSLERARLTINAVCLNSDSNTRHHVSSASVDSSSDQKSEEQDECGLVDALAVAISRVSLSEPKRSRLCGPNHPIMKQECSSNMQSNNLCKAF</sequence>
<dbReference type="PROSITE" id="PS00108">
    <property type="entry name" value="PROTEIN_KINASE_ST"/>
    <property type="match status" value="1"/>
</dbReference>
<dbReference type="STRING" id="3469.A0A4Y7IGP7"/>
<evidence type="ECO:0000259" key="9">
    <source>
        <dbReference type="PROSITE" id="PS50011"/>
    </source>
</evidence>
<dbReference type="AlphaFoldDB" id="A0A4Y7IGP7"/>
<dbReference type="PROSITE" id="PS00107">
    <property type="entry name" value="PROTEIN_KINASE_ATP"/>
    <property type="match status" value="1"/>
</dbReference>
<reference evidence="10 11" key="1">
    <citation type="journal article" date="2018" name="Science">
        <title>The opium poppy genome and morphinan production.</title>
        <authorList>
            <person name="Guo L."/>
            <person name="Winzer T."/>
            <person name="Yang X."/>
            <person name="Li Y."/>
            <person name="Ning Z."/>
            <person name="He Z."/>
            <person name="Teodor R."/>
            <person name="Lu Y."/>
            <person name="Bowser T.A."/>
            <person name="Graham I.A."/>
            <person name="Ye K."/>
        </authorList>
    </citation>
    <scope>NUCLEOTIDE SEQUENCE [LARGE SCALE GENOMIC DNA]</scope>
    <source>
        <strain evidence="11">cv. HN1</strain>
        <tissue evidence="10">Leaves</tissue>
    </source>
</reference>